<reference evidence="2" key="1">
    <citation type="submission" date="2016-03" db="EMBL/GenBank/DDBJ databases">
        <authorList>
            <person name="Devillers Hugo."/>
        </authorList>
    </citation>
    <scope>NUCLEOTIDE SEQUENCE [LARGE SCALE GENOMIC DNA]</scope>
</reference>
<accession>A0A1G4KA12</accession>
<dbReference type="OrthoDB" id="15893at2759"/>
<keyword evidence="2" id="KW-1185">Reference proteome</keyword>
<dbReference type="InterPro" id="IPR039196">
    <property type="entry name" value="Fmc1"/>
</dbReference>
<evidence type="ECO:0000313" key="1">
    <source>
        <dbReference type="EMBL" id="SCV00929.1"/>
    </source>
</evidence>
<dbReference type="EMBL" id="LT598484">
    <property type="protein sequence ID" value="SCV00929.1"/>
    <property type="molecule type" value="Genomic_DNA"/>
</dbReference>
<dbReference type="Pfam" id="PF13233">
    <property type="entry name" value="Complex1_LYR_2"/>
    <property type="match status" value="1"/>
</dbReference>
<dbReference type="Proteomes" id="UP000191144">
    <property type="component" value="Chromosome G"/>
</dbReference>
<gene>
    <name evidence="1" type="ORF">LAME_0G12904G</name>
</gene>
<sequence>MSNKQHVLTTYKQLIRALVKSSKRAKITQMKEDHKREIALLTYRKIGLVRQQASDPTSSSKGQNVHQLHDLTKRIQMLKSSDPSQRKDLHFYDNSSRLRQTIFQDLPSDESVLSKRLQHLSDLSGFVKNQLEYEQLVERYNPGLKMDQEEKVKRTAARVGLQVPDL</sequence>
<dbReference type="PANTHER" id="PTHR28015:SF1">
    <property type="entry name" value="ATP SYNTHASE ASSEMBLY FACTOR FMC1, MITOCHONDRIAL"/>
    <property type="match status" value="1"/>
</dbReference>
<dbReference type="GO" id="GO:0033615">
    <property type="term" value="P:mitochondrial proton-transporting ATP synthase complex assembly"/>
    <property type="evidence" value="ECO:0007669"/>
    <property type="project" value="InterPro"/>
</dbReference>
<organism evidence="1 2">
    <name type="scientific">Lachancea meyersii CBS 8951</name>
    <dbReference type="NCBI Taxonomy" id="1266667"/>
    <lineage>
        <taxon>Eukaryota</taxon>
        <taxon>Fungi</taxon>
        <taxon>Dikarya</taxon>
        <taxon>Ascomycota</taxon>
        <taxon>Saccharomycotina</taxon>
        <taxon>Saccharomycetes</taxon>
        <taxon>Saccharomycetales</taxon>
        <taxon>Saccharomycetaceae</taxon>
        <taxon>Lachancea</taxon>
    </lineage>
</organism>
<proteinExistence type="predicted"/>
<name>A0A1G4KA12_9SACH</name>
<dbReference type="PANTHER" id="PTHR28015">
    <property type="entry name" value="ATP SYNTHASE ASSEMBLY FACTOR FMC1, MITOCHONDRIAL"/>
    <property type="match status" value="1"/>
</dbReference>
<protein>
    <submittedName>
        <fullName evidence="1">LAME_0G12904g1_1</fullName>
    </submittedName>
</protein>
<dbReference type="GO" id="GO:0005759">
    <property type="term" value="C:mitochondrial matrix"/>
    <property type="evidence" value="ECO:0007669"/>
    <property type="project" value="TreeGrafter"/>
</dbReference>
<dbReference type="AlphaFoldDB" id="A0A1G4KA12"/>
<evidence type="ECO:0000313" key="2">
    <source>
        <dbReference type="Proteomes" id="UP000191144"/>
    </source>
</evidence>